<dbReference type="EMBL" id="UOEX01000187">
    <property type="protein sequence ID" value="VAW36818.1"/>
    <property type="molecule type" value="Genomic_DNA"/>
</dbReference>
<organism evidence="1">
    <name type="scientific">hydrothermal vent metagenome</name>
    <dbReference type="NCBI Taxonomy" id="652676"/>
    <lineage>
        <taxon>unclassified sequences</taxon>
        <taxon>metagenomes</taxon>
        <taxon>ecological metagenomes</taxon>
    </lineage>
</organism>
<proteinExistence type="predicted"/>
<accession>A0A3B0V062</accession>
<sequence length="171" mass="18830">MKWFIRFFVCALLLPVTAYADTSGILNTKHNLSVTGPGPIHALTETRICIFCHTPHNATPNTPLWNREITHGVNYQTYNSTTFNVSLSQPTGSSRLCLSCHDGTIALGQVKSVTGGIKMNMELTGRPSLLGTDLRDDHPFSFPYAEGLAQNPQLKPRPTDLQFENGDVIQC</sequence>
<evidence type="ECO:0000313" key="1">
    <source>
        <dbReference type="EMBL" id="VAW36818.1"/>
    </source>
</evidence>
<name>A0A3B0V062_9ZZZZ</name>
<dbReference type="InterPro" id="IPR036280">
    <property type="entry name" value="Multihaem_cyt_sf"/>
</dbReference>
<feature type="non-terminal residue" evidence="1">
    <location>
        <position position="171"/>
    </location>
</feature>
<protein>
    <submittedName>
        <fullName evidence="1">Cytochrome c family protein</fullName>
    </submittedName>
</protein>
<gene>
    <name evidence="1" type="ORF">MNBD_DELTA03-1572</name>
</gene>
<dbReference type="AlphaFoldDB" id="A0A3B0V062"/>
<reference evidence="1" key="1">
    <citation type="submission" date="2018-06" db="EMBL/GenBank/DDBJ databases">
        <authorList>
            <person name="Zhirakovskaya E."/>
        </authorList>
    </citation>
    <scope>NUCLEOTIDE SEQUENCE</scope>
</reference>
<dbReference type="SUPFAM" id="SSF48695">
    <property type="entry name" value="Multiheme cytochromes"/>
    <property type="match status" value="1"/>
</dbReference>